<evidence type="ECO:0000256" key="4">
    <source>
        <dbReference type="SAM" id="MobiDB-lite"/>
    </source>
</evidence>
<dbReference type="PANTHER" id="PTHR43531:SF11">
    <property type="entry name" value="METHYL-ACCEPTING CHEMOTAXIS PROTEIN 3"/>
    <property type="match status" value="1"/>
</dbReference>
<comment type="caution">
    <text evidence="7">The sequence shown here is derived from an EMBL/GenBank/DDBJ whole genome shotgun (WGS) entry which is preliminary data.</text>
</comment>
<sequence length="1854" mass="201519">MASTSNKNRATSLGKSNQSSAKRSPKSPNTSKPNKPKGSMGLGLLLIAIGTSLIGLGGLGYFVYQELLSSSRREVDRSAEAQTRQLESKLTNVQQTVDGVAIASKVLLQQQPRPRVAAPFQRILVESLQNANSVSGMGITSNGNLLFPPAKPLVPYVWKEQSGLKPETSGQKLAAPNDKLLSGDRPDIPKAAFYQETLKGKASWSQPYSAVGKTIITYSAPISDGQKVVGIVNADAIASEILSVVDTATQNPTEESKIGFVVASSSGKVISASSQFQASETQNPSVTQALTSLAQQAKTEPSGITQTGGYIWAYRKIAGSDLLVAAQLPESEITNKLIILVGGAAVGISVILAIAILGFVNSLKKRLQPLTEECDRFLSQQGSSGVNIAGKDEIDHLGLSLKSTFQQVKTNEIRLRSELSQASSADDISMTAQIQQNFAETELMEAEVGDLLDVVSSMEEGDLTIEAQVNDRATGLVADTLNRLREKLVEIISSVLGTAQQVAQGAADLEELTRTVVLNTAEQAQSVTQGQALTEQVAAIAERSAAQVNVANQSLQEVRDTVASGQTSINTLTDSISVLQTGSAQIVQRMKTLGEFVGLAEQFVQDQGQIASLTQVLALNATLVAARAAEQKDPKQFSSVAREFESIAGQVNDLATQTNDGLTVLQQRTSQIQTVVTAIDAEVQNLSGLVAGFTSGVESSQSAFNSIQVATEEVVQIGQAITESSAEIADAAGSTASYISEIAQLADRTADLTRSARQQAEAMGNQAQQLLQGIQFFRLPESSGFVISANNAIASDAFDSPDTSTNNLFDSSTESSSTEANNLGLVVPAIAVAATAFTLSQTEQNKTEGKYASPEEEDNTATDGQYLENLLDEGIGNDFAESHANQLSVEQSLDSISEDFISEEFLDNQNQRQTVYSDQTEISLIEESLLADLKQEIYDESSLDEISLTEASFKNPMEGVNESAIHDAASDPMIVSATSSFLEDTAFGIPSPLAEDANLHLPAFVDFTIPDLDDEDFHIPKMNIESTLDNSNSFFDSSDLIQDTAVDTYRADFDPFTMDDQTSMQPLIASDDLAIAASDHILTTSDTSIPVNNLENIADNIEFSELEDYSQFSSDNTNESLEQSIESSSNEAFSNTFDISFDESPFDRALDEALSDSLDQTFTADNTFDESAQDVLNIELADLPSQIPDMYLDSSSDDDFIEEFTFDVDENPLTNETNSTEIDSLFDSSLNQGEDRFTEEIIGDFEDQTDDYVVSMESSDLTEAEIFSEGFFNDSSSQDMSNQEIDELIPNPFDFSSGIQDDDSLNSDPQHSETSLLYLPDEQLEDLSPLLNEINVIASENIKDPFDGSMDLQEDILNIEMDLEADTQENALLDAAEQQSDSLPEDISESFSFELEDNLTATQLSLTNANQLFNESKVIESIEQDVLEDVDPFTVQLNPQEIINSDEAFVSEFTQSYSENEDADVSTMPEQDSETAFPSLFGASEDLEELDDFEQNWQSDIQEELPEAQDSVVNNSPNEIFDLVDFAQIEEMDNAMDNDLSDETFDEVFSLDVTEDFSTLTGSLNEASSMDLAEGLSIDEQELDYQEFINRSEANNFNVDENTSDFAGFTEDSETDEESILFSEISEIGNSIDNSEELEESVVFGAITENLVEDSSVVFPEFSISETSNLELDSLSIESIPDHSLEFSDNWFDEIAGKDQDNTEVTSLDDEDISIGYPSKDAIVEISDIESYGFADNLLNSLLDESDEKFDNVSMGLPDLETLPDFSDLSHDPFAIEDSENEFGKEPKFDFSDFDAPIIDPVNTARAEIDDFLSGDLGIPDIFEENFKPKPQATKSLDADNNPLQTDKPHTNEA</sequence>
<dbReference type="Gene3D" id="3.30.450.20">
    <property type="entry name" value="PAS domain"/>
    <property type="match status" value="1"/>
</dbReference>
<evidence type="ECO:0000256" key="2">
    <source>
        <dbReference type="ARBA" id="ARBA00029447"/>
    </source>
</evidence>
<protein>
    <recommendedName>
        <fullName evidence="6">Methyl-accepting transducer domain-containing protein</fullName>
    </recommendedName>
</protein>
<keyword evidence="5" id="KW-1133">Transmembrane helix</keyword>
<reference evidence="7 8" key="1">
    <citation type="submission" date="2023-12" db="EMBL/GenBank/DDBJ databases">
        <title>Baltic Sea Cyanobacteria.</title>
        <authorList>
            <person name="Delbaje E."/>
            <person name="Fewer D.P."/>
            <person name="Shishido T.K."/>
        </authorList>
    </citation>
    <scope>NUCLEOTIDE SEQUENCE [LARGE SCALE GENOMIC DNA]</scope>
    <source>
        <strain evidence="7 8">UHCC 0370</strain>
    </source>
</reference>
<dbReference type="Pfam" id="PF22673">
    <property type="entry name" value="MCP-like_PDC_1"/>
    <property type="match status" value="1"/>
</dbReference>
<feature type="region of interest" description="Disordered" evidence="4">
    <location>
        <begin position="1823"/>
        <end position="1854"/>
    </location>
</feature>
<gene>
    <name evidence="7" type="ORF">VB774_01570</name>
</gene>
<dbReference type="PROSITE" id="PS50111">
    <property type="entry name" value="CHEMOTAXIS_TRANSDUC_2"/>
    <property type="match status" value="1"/>
</dbReference>
<dbReference type="SUPFAM" id="SSF58104">
    <property type="entry name" value="Methyl-accepting chemotaxis protein (MCP) signaling domain"/>
    <property type="match status" value="1"/>
</dbReference>
<feature type="domain" description="Methyl-accepting transducer" evidence="6">
    <location>
        <begin position="498"/>
        <end position="743"/>
    </location>
</feature>
<evidence type="ECO:0000256" key="1">
    <source>
        <dbReference type="ARBA" id="ARBA00022500"/>
    </source>
</evidence>
<dbReference type="InterPro" id="IPR004089">
    <property type="entry name" value="MCPsignal_dom"/>
</dbReference>
<keyword evidence="5" id="KW-0812">Transmembrane</keyword>
<evidence type="ECO:0000256" key="5">
    <source>
        <dbReference type="SAM" id="Phobius"/>
    </source>
</evidence>
<dbReference type="InterPro" id="IPR051310">
    <property type="entry name" value="MCP_chemotaxis"/>
</dbReference>
<evidence type="ECO:0000256" key="3">
    <source>
        <dbReference type="PROSITE-ProRule" id="PRU00284"/>
    </source>
</evidence>
<dbReference type="Gene3D" id="1.10.287.950">
    <property type="entry name" value="Methyl-accepting chemotaxis protein"/>
    <property type="match status" value="1"/>
</dbReference>
<name>A0ABU5TDD1_9CYAN</name>
<dbReference type="Proteomes" id="UP001301388">
    <property type="component" value="Unassembled WGS sequence"/>
</dbReference>
<dbReference type="EMBL" id="JAYGIE010000004">
    <property type="protein sequence ID" value="MEA5476296.1"/>
    <property type="molecule type" value="Genomic_DNA"/>
</dbReference>
<keyword evidence="5" id="KW-0472">Membrane</keyword>
<evidence type="ECO:0000313" key="7">
    <source>
        <dbReference type="EMBL" id="MEA5476296.1"/>
    </source>
</evidence>
<feature type="transmembrane region" description="Helical" evidence="5">
    <location>
        <begin position="42"/>
        <end position="64"/>
    </location>
</feature>
<feature type="compositionally biased region" description="Polar residues" evidence="4">
    <location>
        <begin position="1"/>
        <end position="22"/>
    </location>
</feature>
<keyword evidence="1" id="KW-0145">Chemotaxis</keyword>
<comment type="similarity">
    <text evidence="2">Belongs to the methyl-accepting chemotaxis (MCP) protein family.</text>
</comment>
<dbReference type="CDD" id="cd12913">
    <property type="entry name" value="PDC1_MCP_like"/>
    <property type="match status" value="1"/>
</dbReference>
<evidence type="ECO:0000313" key="8">
    <source>
        <dbReference type="Proteomes" id="UP001301388"/>
    </source>
</evidence>
<feature type="compositionally biased region" description="Low complexity" evidence="4">
    <location>
        <begin position="26"/>
        <end position="37"/>
    </location>
</feature>
<keyword evidence="8" id="KW-1185">Reference proteome</keyword>
<proteinExistence type="inferred from homology"/>
<feature type="region of interest" description="Disordered" evidence="4">
    <location>
        <begin position="1"/>
        <end position="37"/>
    </location>
</feature>
<accession>A0ABU5TDD1</accession>
<feature type="transmembrane region" description="Helical" evidence="5">
    <location>
        <begin position="337"/>
        <end position="360"/>
    </location>
</feature>
<dbReference type="PANTHER" id="PTHR43531">
    <property type="entry name" value="PROTEIN ICFG"/>
    <property type="match status" value="1"/>
</dbReference>
<evidence type="ECO:0000259" key="6">
    <source>
        <dbReference type="PROSITE" id="PS50111"/>
    </source>
</evidence>
<dbReference type="RefSeq" id="WP_323259286.1">
    <property type="nucleotide sequence ID" value="NZ_JAYGIE010000004.1"/>
</dbReference>
<keyword evidence="3" id="KW-0807">Transducer</keyword>
<organism evidence="7 8">
    <name type="scientific">Pseudanabaena galeata UHCC 0370</name>
    <dbReference type="NCBI Taxonomy" id="3110310"/>
    <lineage>
        <taxon>Bacteria</taxon>
        <taxon>Bacillati</taxon>
        <taxon>Cyanobacteriota</taxon>
        <taxon>Cyanophyceae</taxon>
        <taxon>Pseudanabaenales</taxon>
        <taxon>Pseudanabaenaceae</taxon>
        <taxon>Pseudanabaena</taxon>
    </lineage>
</organism>